<dbReference type="PANTHER" id="PTHR43784:SF2">
    <property type="entry name" value="GDSL-LIKE LIPASE_ACYLHYDROLASE, PUTATIVE (AFU_ORTHOLOGUE AFUA_2G00820)-RELATED"/>
    <property type="match status" value="1"/>
</dbReference>
<protein>
    <submittedName>
        <fullName evidence="3">SGNH/GDSL hydrolase family protein</fullName>
    </submittedName>
</protein>
<dbReference type="InterPro" id="IPR053140">
    <property type="entry name" value="GDSL_Rv0518-like"/>
</dbReference>
<dbReference type="PROSITE" id="PS01098">
    <property type="entry name" value="LIPASE_GDSL_SER"/>
    <property type="match status" value="1"/>
</dbReference>
<accession>A0A4R4W9C5</accession>
<dbReference type="SUPFAM" id="SSF52266">
    <property type="entry name" value="SGNH hydrolase"/>
    <property type="match status" value="1"/>
</dbReference>
<dbReference type="Proteomes" id="UP000295172">
    <property type="component" value="Unassembled WGS sequence"/>
</dbReference>
<dbReference type="InterPro" id="IPR013830">
    <property type="entry name" value="SGNH_hydro"/>
</dbReference>
<feature type="compositionally biased region" description="Low complexity" evidence="1">
    <location>
        <begin position="1"/>
        <end position="15"/>
    </location>
</feature>
<dbReference type="GO" id="GO:0016298">
    <property type="term" value="F:lipase activity"/>
    <property type="evidence" value="ECO:0007669"/>
    <property type="project" value="InterPro"/>
</dbReference>
<gene>
    <name evidence="3" type="ORF">E1218_35640</name>
</gene>
<keyword evidence="3" id="KW-0378">Hydrolase</keyword>
<keyword evidence="4" id="KW-1185">Reference proteome</keyword>
<dbReference type="Gene3D" id="3.40.50.1110">
    <property type="entry name" value="SGNH hydrolase"/>
    <property type="match status" value="1"/>
</dbReference>
<organism evidence="3 4">
    <name type="scientific">Kribbella turkmenica</name>
    <dbReference type="NCBI Taxonomy" id="2530375"/>
    <lineage>
        <taxon>Bacteria</taxon>
        <taxon>Bacillati</taxon>
        <taxon>Actinomycetota</taxon>
        <taxon>Actinomycetes</taxon>
        <taxon>Propionibacteriales</taxon>
        <taxon>Kribbellaceae</taxon>
        <taxon>Kribbella</taxon>
    </lineage>
</organism>
<evidence type="ECO:0000313" key="4">
    <source>
        <dbReference type="Proteomes" id="UP000295172"/>
    </source>
</evidence>
<feature type="region of interest" description="Disordered" evidence="1">
    <location>
        <begin position="1"/>
        <end position="28"/>
    </location>
</feature>
<proteinExistence type="predicted"/>
<dbReference type="InterPro" id="IPR036514">
    <property type="entry name" value="SGNH_hydro_sf"/>
</dbReference>
<dbReference type="EMBL" id="SMKR01000327">
    <property type="protein sequence ID" value="TDD11825.1"/>
    <property type="molecule type" value="Genomic_DNA"/>
</dbReference>
<reference evidence="3 4" key="1">
    <citation type="submission" date="2019-02" db="EMBL/GenBank/DDBJ databases">
        <title>Draft genome sequences of novel Actinobacteria.</title>
        <authorList>
            <person name="Sahin N."/>
            <person name="Ay H."/>
            <person name="Saygin H."/>
        </authorList>
    </citation>
    <scope>NUCLEOTIDE SEQUENCE [LARGE SCALE GENOMIC DNA]</scope>
    <source>
        <strain evidence="3 4">16K104</strain>
    </source>
</reference>
<dbReference type="Pfam" id="PF13472">
    <property type="entry name" value="Lipase_GDSL_2"/>
    <property type="match status" value="1"/>
</dbReference>
<evidence type="ECO:0000313" key="3">
    <source>
        <dbReference type="EMBL" id="TDD11825.1"/>
    </source>
</evidence>
<dbReference type="PANTHER" id="PTHR43784">
    <property type="entry name" value="GDSL-LIKE LIPASE/ACYLHYDROLASE, PUTATIVE (AFU_ORTHOLOGUE AFUA_2G00820)-RELATED"/>
    <property type="match status" value="1"/>
</dbReference>
<comment type="caution">
    <text evidence="3">The sequence shown here is derived from an EMBL/GenBank/DDBJ whole genome shotgun (WGS) entry which is preliminary data.</text>
</comment>
<evidence type="ECO:0000259" key="2">
    <source>
        <dbReference type="Pfam" id="PF13472"/>
    </source>
</evidence>
<dbReference type="OrthoDB" id="1828825at2"/>
<sequence>MSTLTRRMSTLTLSKRSVHGSQASRSVRSTNMRFPRLVRWVLRSSLHRPSSTCWSPHSSTSTRGFHPRLREMTMNSRLHNTGASRLRALAAGTLSVLATLVVVLGAQSVGQLDDAEAAPQPAAGAGRAWVGTWGTSLHQSFNPGFDDVTLRMVVRTSTAGESVRIRLANTFGNEPLQVGAATVGLQQQGAEIAAGSNRRLTFGGKPSVTVPEGAQIVSDPVAMDVPRLTNLAVSLYLSTGSNGATTQHLNSNQTSYVSIPGDHSGDRGAANFPITTKDWSYLQGVDVQRPNGATIVALGDSITAGGQTTWPEVLAERLQNAPQYHDLGVLNEGIGASELLRRAALFGLSQPGITRMDRDVLLQSNVRAAIVLMGTNDILGGHRASAEQVIAGLQQLVAKAKDQDVRVIGGTITPCSCYGSEQERHREAVNEWIRTSEAFDGVVDFDRALRDPANTHRMDPAYHDPGDPLHPNAEGYRVMGNSIPLTLLSPQ</sequence>
<feature type="compositionally biased region" description="Polar residues" evidence="1">
    <location>
        <begin position="19"/>
        <end position="28"/>
    </location>
</feature>
<feature type="domain" description="SGNH hydrolase-type esterase" evidence="2">
    <location>
        <begin position="297"/>
        <end position="478"/>
    </location>
</feature>
<dbReference type="AlphaFoldDB" id="A0A4R4W9C5"/>
<evidence type="ECO:0000256" key="1">
    <source>
        <dbReference type="SAM" id="MobiDB-lite"/>
    </source>
</evidence>
<dbReference type="GO" id="GO:0006629">
    <property type="term" value="P:lipid metabolic process"/>
    <property type="evidence" value="ECO:0007669"/>
    <property type="project" value="InterPro"/>
</dbReference>
<dbReference type="InterPro" id="IPR008265">
    <property type="entry name" value="Lipase_GDSL_AS"/>
</dbReference>
<name>A0A4R4W9C5_9ACTN</name>